<evidence type="ECO:0000256" key="6">
    <source>
        <dbReference type="SAM" id="Phobius"/>
    </source>
</evidence>
<feature type="transmembrane region" description="Helical" evidence="6">
    <location>
        <begin position="40"/>
        <end position="64"/>
    </location>
</feature>
<feature type="transmembrane region" description="Helical" evidence="6">
    <location>
        <begin position="6"/>
        <end position="28"/>
    </location>
</feature>
<dbReference type="EMBL" id="CP046884">
    <property type="protein sequence ID" value="QNQ90766.1"/>
    <property type="molecule type" value="Genomic_DNA"/>
</dbReference>
<dbReference type="GO" id="GO:0015171">
    <property type="term" value="F:amino acid transmembrane transporter activity"/>
    <property type="evidence" value="ECO:0007669"/>
    <property type="project" value="TreeGrafter"/>
</dbReference>
<dbReference type="Proteomes" id="UP000516320">
    <property type="component" value="Chromosome"/>
</dbReference>
<sequence>MTVGQLGVLMLLNVAGAATPGPDVFLIIRIATRSRHRALAATAGIATGLIVWVGLTVVGAAAILNAHDGMMGFIQLLGGGWLVWLGQQMLRAGISQIRSPQGGIPDIDTVVGSAGRCYVQGLMTNLSNPKAILFFAALIAPLMPPNPSWSTVLLVIVCMVSSAVLVFILLSAAISTRAIRDKFLAGSGWIDAVAGLFFLVVGIELVFHGMTMLL</sequence>
<evidence type="ECO:0000256" key="2">
    <source>
        <dbReference type="ARBA" id="ARBA00022475"/>
    </source>
</evidence>
<proteinExistence type="predicted"/>
<dbReference type="AlphaFoldDB" id="A0A7H0SQE1"/>
<name>A0A7H0SQE1_9CORY</name>
<evidence type="ECO:0000313" key="8">
    <source>
        <dbReference type="Proteomes" id="UP000516320"/>
    </source>
</evidence>
<evidence type="ECO:0000256" key="5">
    <source>
        <dbReference type="ARBA" id="ARBA00023136"/>
    </source>
</evidence>
<feature type="transmembrane region" description="Helical" evidence="6">
    <location>
        <begin position="149"/>
        <end position="171"/>
    </location>
</feature>
<keyword evidence="4 6" id="KW-1133">Transmembrane helix</keyword>
<accession>A0A7H0SQE1</accession>
<evidence type="ECO:0000313" key="7">
    <source>
        <dbReference type="EMBL" id="QNQ90766.1"/>
    </source>
</evidence>
<evidence type="ECO:0000256" key="4">
    <source>
        <dbReference type="ARBA" id="ARBA00022989"/>
    </source>
</evidence>
<dbReference type="PANTHER" id="PTHR30086">
    <property type="entry name" value="ARGININE EXPORTER PROTEIN ARGO"/>
    <property type="match status" value="1"/>
</dbReference>
<dbReference type="InterPro" id="IPR001123">
    <property type="entry name" value="LeuE-type"/>
</dbReference>
<keyword evidence="2" id="KW-1003">Cell membrane</keyword>
<evidence type="ECO:0000256" key="3">
    <source>
        <dbReference type="ARBA" id="ARBA00022692"/>
    </source>
</evidence>
<keyword evidence="3 6" id="KW-0812">Transmembrane</keyword>
<evidence type="ECO:0000256" key="1">
    <source>
        <dbReference type="ARBA" id="ARBA00004651"/>
    </source>
</evidence>
<dbReference type="PANTHER" id="PTHR30086:SF20">
    <property type="entry name" value="ARGININE EXPORTER PROTEIN ARGO-RELATED"/>
    <property type="match status" value="1"/>
</dbReference>
<keyword evidence="5 6" id="KW-0472">Membrane</keyword>
<dbReference type="KEGG" id="cpoy:GP475_09010"/>
<comment type="subcellular location">
    <subcellularLocation>
        <location evidence="1">Cell membrane</location>
        <topology evidence="1">Multi-pass membrane protein</topology>
    </subcellularLocation>
</comment>
<dbReference type="GO" id="GO:0005886">
    <property type="term" value="C:plasma membrane"/>
    <property type="evidence" value="ECO:0007669"/>
    <property type="project" value="UniProtKB-SubCell"/>
</dbReference>
<protein>
    <submittedName>
        <fullName evidence="7">LysE family transporter</fullName>
    </submittedName>
</protein>
<feature type="transmembrane region" description="Helical" evidence="6">
    <location>
        <begin position="183"/>
        <end position="207"/>
    </location>
</feature>
<dbReference type="Pfam" id="PF01810">
    <property type="entry name" value="LysE"/>
    <property type="match status" value="1"/>
</dbReference>
<gene>
    <name evidence="7" type="ORF">GP475_09010</name>
</gene>
<organism evidence="7 8">
    <name type="scientific">Corynebacterium poyangense</name>
    <dbReference type="NCBI Taxonomy" id="2684405"/>
    <lineage>
        <taxon>Bacteria</taxon>
        <taxon>Bacillati</taxon>
        <taxon>Actinomycetota</taxon>
        <taxon>Actinomycetes</taxon>
        <taxon>Mycobacteriales</taxon>
        <taxon>Corynebacteriaceae</taxon>
        <taxon>Corynebacterium</taxon>
    </lineage>
</organism>
<keyword evidence="8" id="KW-1185">Reference proteome</keyword>
<reference evidence="7 8" key="1">
    <citation type="submission" date="2019-12" db="EMBL/GenBank/DDBJ databases">
        <title>Corynebacterium sp. nov., isolated from feces of the Anser Albifrons in China.</title>
        <authorList>
            <person name="Liu Q."/>
        </authorList>
    </citation>
    <scope>NUCLEOTIDE SEQUENCE [LARGE SCALE GENOMIC DNA]</scope>
    <source>
        <strain evidence="7 8">4H37-19</strain>
    </source>
</reference>